<dbReference type="SMART" id="SM00130">
    <property type="entry name" value="KR"/>
    <property type="match status" value="1"/>
</dbReference>
<dbReference type="GO" id="GO:0004175">
    <property type="term" value="F:endopeptidase activity"/>
    <property type="evidence" value="ECO:0007669"/>
    <property type="project" value="TreeGrafter"/>
</dbReference>
<evidence type="ECO:0000259" key="5">
    <source>
        <dbReference type="PROSITE" id="PS50070"/>
    </source>
</evidence>
<accession>A0A9N8EHL2</accession>
<evidence type="ECO:0000256" key="3">
    <source>
        <dbReference type="SAM" id="MobiDB-lite"/>
    </source>
</evidence>
<dbReference type="Pfam" id="PF00051">
    <property type="entry name" value="Kringle"/>
    <property type="match status" value="1"/>
</dbReference>
<dbReference type="PROSITE" id="PS00021">
    <property type="entry name" value="KRINGLE_1"/>
    <property type="match status" value="1"/>
</dbReference>
<feature type="transmembrane region" description="Helical" evidence="4">
    <location>
        <begin position="209"/>
        <end position="231"/>
    </location>
</feature>
<dbReference type="GO" id="GO:0005615">
    <property type="term" value="C:extracellular space"/>
    <property type="evidence" value="ECO:0007669"/>
    <property type="project" value="TreeGrafter"/>
</dbReference>
<dbReference type="InterPro" id="IPR005046">
    <property type="entry name" value="DUF285"/>
</dbReference>
<dbReference type="PRINTS" id="PR00018">
    <property type="entry name" value="KRINGLE"/>
</dbReference>
<feature type="domain" description="Kringle" evidence="5">
    <location>
        <begin position="297"/>
        <end position="367"/>
    </location>
</feature>
<dbReference type="PROSITE" id="PS50070">
    <property type="entry name" value="KRINGLE_2"/>
    <property type="match status" value="1"/>
</dbReference>
<dbReference type="InterPro" id="IPR013806">
    <property type="entry name" value="Kringle-like"/>
</dbReference>
<feature type="compositionally biased region" description="Basic and acidic residues" evidence="3">
    <location>
        <begin position="1"/>
        <end position="15"/>
    </location>
</feature>
<dbReference type="InterPro" id="IPR018056">
    <property type="entry name" value="Kringle_CS"/>
</dbReference>
<keyword evidence="2" id="KW-1015">Disulfide bond</keyword>
<dbReference type="SUPFAM" id="SSF57440">
    <property type="entry name" value="Kringle-like"/>
    <property type="match status" value="1"/>
</dbReference>
<feature type="compositionally biased region" description="Polar residues" evidence="3">
    <location>
        <begin position="94"/>
        <end position="110"/>
    </location>
</feature>
<dbReference type="Pfam" id="PF03382">
    <property type="entry name" value="DUF285"/>
    <property type="match status" value="1"/>
</dbReference>
<reference evidence="6" key="1">
    <citation type="submission" date="2020-06" db="EMBL/GenBank/DDBJ databases">
        <authorList>
            <consortium name="Plant Systems Biology data submission"/>
        </authorList>
    </citation>
    <scope>NUCLEOTIDE SEQUENCE</scope>
    <source>
        <strain evidence="6">D6</strain>
    </source>
</reference>
<dbReference type="PANTHER" id="PTHR24261">
    <property type="entry name" value="PLASMINOGEN-RELATED"/>
    <property type="match status" value="1"/>
</dbReference>
<dbReference type="InterPro" id="IPR000001">
    <property type="entry name" value="Kringle"/>
</dbReference>
<dbReference type="PANTHER" id="PTHR24261:SF7">
    <property type="entry name" value="KRINGLE DOMAIN-CONTAINING PROTEIN"/>
    <property type="match status" value="1"/>
</dbReference>
<evidence type="ECO:0000313" key="6">
    <source>
        <dbReference type="EMBL" id="CAB9520530.1"/>
    </source>
</evidence>
<evidence type="ECO:0000313" key="7">
    <source>
        <dbReference type="Proteomes" id="UP001153069"/>
    </source>
</evidence>
<keyword evidence="4" id="KW-1133">Transmembrane helix</keyword>
<dbReference type="GO" id="GO:0005102">
    <property type="term" value="F:signaling receptor binding"/>
    <property type="evidence" value="ECO:0007669"/>
    <property type="project" value="TreeGrafter"/>
</dbReference>
<dbReference type="Gene3D" id="2.40.20.10">
    <property type="entry name" value="Plasminogen Kringle 4"/>
    <property type="match status" value="1"/>
</dbReference>
<dbReference type="Proteomes" id="UP001153069">
    <property type="component" value="Unassembled WGS sequence"/>
</dbReference>
<dbReference type="InterPro" id="IPR050759">
    <property type="entry name" value="Serine_protease_kringle"/>
</dbReference>
<evidence type="ECO:0000256" key="1">
    <source>
        <dbReference type="ARBA" id="ARBA00022572"/>
    </source>
</evidence>
<dbReference type="CDD" id="cd00108">
    <property type="entry name" value="KR"/>
    <property type="match status" value="1"/>
</dbReference>
<evidence type="ECO:0000256" key="2">
    <source>
        <dbReference type="ARBA" id="ARBA00023157"/>
    </source>
</evidence>
<feature type="region of interest" description="Disordered" evidence="3">
    <location>
        <begin position="1"/>
        <end position="115"/>
    </location>
</feature>
<dbReference type="OrthoDB" id="5917794at2759"/>
<keyword evidence="1" id="KW-0420">Kringle</keyword>
<organism evidence="6 7">
    <name type="scientific">Seminavis robusta</name>
    <dbReference type="NCBI Taxonomy" id="568900"/>
    <lineage>
        <taxon>Eukaryota</taxon>
        <taxon>Sar</taxon>
        <taxon>Stramenopiles</taxon>
        <taxon>Ochrophyta</taxon>
        <taxon>Bacillariophyta</taxon>
        <taxon>Bacillariophyceae</taxon>
        <taxon>Bacillariophycidae</taxon>
        <taxon>Naviculales</taxon>
        <taxon>Naviculaceae</taxon>
        <taxon>Seminavis</taxon>
    </lineage>
</organism>
<keyword evidence="4" id="KW-0472">Membrane</keyword>
<dbReference type="EMBL" id="CAICTM010001109">
    <property type="protein sequence ID" value="CAB9520530.1"/>
    <property type="molecule type" value="Genomic_DNA"/>
</dbReference>
<dbReference type="InterPro" id="IPR011889">
    <property type="entry name" value="Liste_lipo_26"/>
</dbReference>
<gene>
    <name evidence="6" type="ORF">SEMRO_1111_G242430.1</name>
</gene>
<protein>
    <submittedName>
        <fullName evidence="6">Hepatocyte growth factor-like protein</fullName>
    </submittedName>
</protein>
<evidence type="ECO:0000256" key="4">
    <source>
        <dbReference type="SAM" id="Phobius"/>
    </source>
</evidence>
<keyword evidence="7" id="KW-1185">Reference proteome</keyword>
<dbReference type="InterPro" id="IPR038178">
    <property type="entry name" value="Kringle_sf"/>
</dbReference>
<comment type="caution">
    <text evidence="6">The sequence shown here is derived from an EMBL/GenBank/DDBJ whole genome shotgun (WGS) entry which is preliminary data.</text>
</comment>
<name>A0A9N8EHL2_9STRA</name>
<dbReference type="NCBIfam" id="TIGR02167">
    <property type="entry name" value="Liste_lipo_26"/>
    <property type="match status" value="1"/>
</dbReference>
<dbReference type="AlphaFoldDB" id="A0A9N8EHL2"/>
<proteinExistence type="predicted"/>
<sequence length="693" mass="75117">MVDEPKEAAVKKEDTDSGETVGGNDLEMSEGSPGATGNLDEKSDLGVTHGVKGEPGKESVLGPSVDELTQVDMAKEGSIVVGPTNDEKLAEGRQPSSLEPTTISESPTTDSDPEIHSLDESLAASVQPIPLQHRSFNETGPPPSEDDQGIVSNIAAGAPQQLIEAELVVTNGDVEEGVSNAKSDDGDVMVVAVEEDAAKPPPEKTPTTAHFLLVVAAITIVGLIVLVAMIAGNEGGKDDQDLVPSPNNLAGGGANTTNSNLSLTNVSGGNISASSGSTTPVHNEYQTCGSQNQRQADYRGTINVTVGGVPCQRWDVQIPHFHSKTPSNHPNSGLEENYCRNPDGESRTWCYTTDIGIRWSFCNVPYCSGPPGSLVQDLPNGSCIDQTIVLRDAILAYFNDSSQDSLVAQRLGWPIGNWCFSSELKSLESAFEPLLGMGDEGISTDISNWDVSSIWDFRNLFAGVHDISSYWGFQNWNTSSALKMVGVFQDTRWNHDAPPLDLSGWDVSKVINLQAMFQKSTVQQVNISTWNIQRVTSLQRFSDEASMFNEDISAWNTSSLENLQATFMKATLFNQDLSGWDTSKVTNMNNLFRDVPGYNFPMNAWDVSQVKQMRQIFTGASEFNQDISGWNVSKVVDLRWAFMGAISFNQNLCEWGALLMHNVKLDGIFLNTSCPNWTSPDLSRGGPFCHNCE</sequence>
<keyword evidence="4" id="KW-0812">Transmembrane</keyword>